<name>A0A538SUV7_UNCEI</name>
<keyword evidence="1" id="KW-0732">Signal</keyword>
<dbReference type="Pfam" id="PF13525">
    <property type="entry name" value="YfiO"/>
    <property type="match status" value="1"/>
</dbReference>
<dbReference type="EMBL" id="VBOU01000041">
    <property type="protein sequence ID" value="TMQ55173.1"/>
    <property type="molecule type" value="Genomic_DNA"/>
</dbReference>
<dbReference type="Gene3D" id="1.25.40.10">
    <property type="entry name" value="Tetratricopeptide repeat domain"/>
    <property type="match status" value="1"/>
</dbReference>
<feature type="domain" description="Outer membrane lipoprotein BamD-like" evidence="2">
    <location>
        <begin position="17"/>
        <end position="72"/>
    </location>
</feature>
<gene>
    <name evidence="3" type="primary">bamD</name>
    <name evidence="3" type="ORF">E6K74_03855</name>
    <name evidence="4" type="ORF">E6K77_03780</name>
</gene>
<reference evidence="5 6" key="1">
    <citation type="journal article" date="2019" name="Nat. Microbiol.">
        <title>Mediterranean grassland soil C-N compound turnover is dependent on rainfall and depth, and is mediated by genomically divergent microorganisms.</title>
        <authorList>
            <person name="Diamond S."/>
            <person name="Andeer P.F."/>
            <person name="Li Z."/>
            <person name="Crits-Christoph A."/>
            <person name="Burstein D."/>
            <person name="Anantharaman K."/>
            <person name="Lane K.R."/>
            <person name="Thomas B.C."/>
            <person name="Pan C."/>
            <person name="Northen T.R."/>
            <person name="Banfield J.F."/>
        </authorList>
    </citation>
    <scope>NUCLEOTIDE SEQUENCE [LARGE SCALE GENOMIC DNA]</scope>
    <source>
        <strain evidence="3">WS_4</strain>
        <strain evidence="4">WS_7</strain>
    </source>
</reference>
<proteinExistence type="predicted"/>
<organism evidence="3 6">
    <name type="scientific">Eiseniibacteriota bacterium</name>
    <dbReference type="NCBI Taxonomy" id="2212470"/>
    <lineage>
        <taxon>Bacteria</taxon>
        <taxon>Candidatus Eiseniibacteriota</taxon>
    </lineage>
</organism>
<evidence type="ECO:0000313" key="6">
    <source>
        <dbReference type="Proteomes" id="UP000319829"/>
    </source>
</evidence>
<evidence type="ECO:0000313" key="3">
    <source>
        <dbReference type="EMBL" id="TMQ55173.1"/>
    </source>
</evidence>
<evidence type="ECO:0000259" key="2">
    <source>
        <dbReference type="Pfam" id="PF13525"/>
    </source>
</evidence>
<evidence type="ECO:0000313" key="5">
    <source>
        <dbReference type="Proteomes" id="UP000317366"/>
    </source>
</evidence>
<dbReference type="Proteomes" id="UP000319829">
    <property type="component" value="Unassembled WGS sequence"/>
</dbReference>
<dbReference type="Proteomes" id="UP000317366">
    <property type="component" value="Unassembled WGS sequence"/>
</dbReference>
<evidence type="ECO:0000256" key="1">
    <source>
        <dbReference type="ARBA" id="ARBA00022729"/>
    </source>
</evidence>
<dbReference type="InterPro" id="IPR011990">
    <property type="entry name" value="TPR-like_helical_dom_sf"/>
</dbReference>
<protein>
    <submittedName>
        <fullName evidence="3">Outer membrane protein assembly factor BamD</fullName>
    </submittedName>
</protein>
<evidence type="ECO:0000313" key="4">
    <source>
        <dbReference type="EMBL" id="TMQ64504.1"/>
    </source>
</evidence>
<comment type="caution">
    <text evidence="3">The sequence shown here is derived from an EMBL/GenBank/DDBJ whole genome shotgun (WGS) entry which is preliminary data.</text>
</comment>
<dbReference type="EMBL" id="VBOX01000035">
    <property type="protein sequence ID" value="TMQ64504.1"/>
    <property type="molecule type" value="Genomic_DNA"/>
</dbReference>
<accession>A0A538SUV7</accession>
<dbReference type="InterPro" id="IPR039565">
    <property type="entry name" value="BamD-like"/>
</dbReference>
<dbReference type="AlphaFoldDB" id="A0A538SUV7"/>
<sequence>MSPEGAECHRIEGFLSVDDLLAQLELGIGKVWFKQEKYAEAEKRFRAVAQKYPSTETAPEAVYWAGVSAYKASNDATKLSETQQILQGKYPLSEWARKAVVWAKQPA</sequence>